<evidence type="ECO:0000256" key="1">
    <source>
        <dbReference type="SAM" id="MobiDB-lite"/>
    </source>
</evidence>
<comment type="caution">
    <text evidence="2">The sequence shown here is derived from an EMBL/GenBank/DDBJ whole genome shotgun (WGS) entry which is preliminary data.</text>
</comment>
<dbReference type="Proteomes" id="UP000292702">
    <property type="component" value="Unassembled WGS sequence"/>
</dbReference>
<feature type="non-terminal residue" evidence="2">
    <location>
        <position position="136"/>
    </location>
</feature>
<feature type="compositionally biased region" description="Basic and acidic residues" evidence="1">
    <location>
        <begin position="28"/>
        <end position="57"/>
    </location>
</feature>
<feature type="compositionally biased region" description="Basic and acidic residues" evidence="1">
    <location>
        <begin position="104"/>
        <end position="113"/>
    </location>
</feature>
<feature type="compositionally biased region" description="Basic and acidic residues" evidence="1">
    <location>
        <begin position="1"/>
        <end position="11"/>
    </location>
</feature>
<evidence type="ECO:0000313" key="2">
    <source>
        <dbReference type="EMBL" id="TCD60007.1"/>
    </source>
</evidence>
<proteinExistence type="predicted"/>
<protein>
    <submittedName>
        <fullName evidence="2">Uncharacterized protein</fullName>
    </submittedName>
</protein>
<gene>
    <name evidence="2" type="ORF">EIP91_010915</name>
</gene>
<evidence type="ECO:0000313" key="3">
    <source>
        <dbReference type="Proteomes" id="UP000292702"/>
    </source>
</evidence>
<keyword evidence="3" id="KW-1185">Reference proteome</keyword>
<name>A0A4V2MUU9_9APHY</name>
<accession>A0A4V2MUU9</accession>
<sequence>MAKNKGKETRPKGPQTQNSEPVELSEEALAKKEKVREQTKLRQREFRAREKAKRLAAEAESDLASVPKRKHSNSGASEETLVLKRARSLPQVSLEFPTAGPSASDHHREEDRLATFSPPTPPPELHQSSEDVQPPR</sequence>
<reference evidence="2 3" key="1">
    <citation type="submission" date="2018-11" db="EMBL/GenBank/DDBJ databases">
        <title>Genome assembly of Steccherinum ochraceum LE-BIN_3174, the white-rot fungus of the Steccherinaceae family (The Residual Polyporoid clade, Polyporales, Basidiomycota).</title>
        <authorList>
            <person name="Fedorova T.V."/>
            <person name="Glazunova O.A."/>
            <person name="Landesman E.O."/>
            <person name="Moiseenko K.V."/>
            <person name="Psurtseva N.V."/>
            <person name="Savinova O.S."/>
            <person name="Shakhova N.V."/>
            <person name="Tyazhelova T.V."/>
            <person name="Vasina D.V."/>
        </authorList>
    </citation>
    <scope>NUCLEOTIDE SEQUENCE [LARGE SCALE GENOMIC DNA]</scope>
    <source>
        <strain evidence="2 3">LE-BIN_3174</strain>
    </source>
</reference>
<feature type="region of interest" description="Disordered" evidence="1">
    <location>
        <begin position="1"/>
        <end position="136"/>
    </location>
</feature>
<dbReference type="EMBL" id="RWJN01000681">
    <property type="protein sequence ID" value="TCD60007.1"/>
    <property type="molecule type" value="Genomic_DNA"/>
</dbReference>
<dbReference type="AlphaFoldDB" id="A0A4V2MUU9"/>
<organism evidence="2 3">
    <name type="scientific">Steccherinum ochraceum</name>
    <dbReference type="NCBI Taxonomy" id="92696"/>
    <lineage>
        <taxon>Eukaryota</taxon>
        <taxon>Fungi</taxon>
        <taxon>Dikarya</taxon>
        <taxon>Basidiomycota</taxon>
        <taxon>Agaricomycotina</taxon>
        <taxon>Agaricomycetes</taxon>
        <taxon>Polyporales</taxon>
        <taxon>Steccherinaceae</taxon>
        <taxon>Steccherinum</taxon>
    </lineage>
</organism>